<dbReference type="OMA" id="ATHDDEW"/>
<dbReference type="InterPro" id="IPR008928">
    <property type="entry name" value="6-hairpin_glycosidase_sf"/>
</dbReference>
<keyword evidence="2" id="KW-0378">Hydrolase</keyword>
<dbReference type="AlphaFoldDB" id="A0A8C6X1S2"/>
<evidence type="ECO:0000256" key="1">
    <source>
        <dbReference type="ARBA" id="ARBA00006768"/>
    </source>
</evidence>
<evidence type="ECO:0000256" key="8">
    <source>
        <dbReference type="ARBA" id="ARBA00079982"/>
    </source>
</evidence>
<comment type="similarity">
    <text evidence="1">Belongs to the glycosyl hydrolase 65 family.</text>
</comment>
<comment type="function">
    <text evidence="5">Catalyzes the hydrolysis of glucose from the disaccharide unit linked to hydroxylysine residues of collagen and collagen-like proteins.</text>
</comment>
<dbReference type="EC" id="3.2.1.107" evidence="6"/>
<evidence type="ECO:0000256" key="7">
    <source>
        <dbReference type="ARBA" id="ARBA00071505"/>
    </source>
</evidence>
<name>A0A8C6X1S2_NAJNA</name>
<reference evidence="10" key="1">
    <citation type="submission" date="2025-08" db="UniProtKB">
        <authorList>
            <consortium name="Ensembl"/>
        </authorList>
    </citation>
    <scope>IDENTIFICATION</scope>
</reference>
<sequence length="517" mass="58375">LPTLTNAYLGTRVYRDILHVNGVYNGAVGETHRADPPTDDLRETFCLDTRTGKWHGQLWEGCCVDVDGPLPFSQAIYGCLYYLLSAIPPLGSANFPFSGISPGGLSNGTSGEDYWGHVFWDQDTWIYPNILLFYPEAACAILKYRIRTLEEHYTTHGNKDTRCKVSLGECSNGPEVCPEKIYGDEEIHINGDVMLAFEQYFCITQDLKLFQQEGGWDVVQAITQYWCSRVVWNCEEENYHIVGVMPPDEYHCTVDNSVYTNAVARRSLKFAIDLGSQLHFVVPEEWKEIMKKLKVPLDKSRCYHPEYDGYCPGEPVKQADVVLLGFPLMDPMDPEVRRNDLEIYEPVTDPQGPAMTWSMFAIGWLELKEVKRAQQQMSKCFSNITEPFKIWVENSDGSEAVNFLTGMGGFLQAIFFGYAGFRYKLGAVKKFVTFDPIYPDDIKQLNITGICYLGSKLSFIFTKEKTTIKMTKSSPDLHLSVLEVVLAGTGEHLSLKEGQSVSFLTTAGWIQKESALP</sequence>
<dbReference type="Gene3D" id="2.60.420.10">
    <property type="entry name" value="Maltose phosphorylase, domain 3"/>
    <property type="match status" value="1"/>
</dbReference>
<evidence type="ECO:0000256" key="2">
    <source>
        <dbReference type="ARBA" id="ARBA00022801"/>
    </source>
</evidence>
<evidence type="ECO:0000256" key="4">
    <source>
        <dbReference type="ARBA" id="ARBA00051415"/>
    </source>
</evidence>
<protein>
    <recommendedName>
        <fullName evidence="7">Protein-glucosylgalactosylhydroxylysine glucosidase</fullName>
        <ecNumber evidence="6">3.2.1.107</ecNumber>
    </recommendedName>
    <alternativeName>
        <fullName evidence="8">Acid trehalase-like protein 1</fullName>
    </alternativeName>
</protein>
<keyword evidence="3" id="KW-0326">Glycosidase</keyword>
<dbReference type="GO" id="GO:0047402">
    <property type="term" value="F:protein-glucosylgalactosylhydroxylysine glucosidase activity"/>
    <property type="evidence" value="ECO:0007669"/>
    <property type="project" value="UniProtKB-EC"/>
</dbReference>
<dbReference type="Ensembl" id="ENSNNAT00000003421.1">
    <property type="protein sequence ID" value="ENSNNAP00000003262.1"/>
    <property type="gene ID" value="ENSNNAG00000002224.1"/>
</dbReference>
<reference evidence="10" key="2">
    <citation type="submission" date="2025-09" db="UniProtKB">
        <authorList>
            <consortium name="Ensembl"/>
        </authorList>
    </citation>
    <scope>IDENTIFICATION</scope>
</reference>
<dbReference type="GO" id="GO:0005829">
    <property type="term" value="C:cytosol"/>
    <property type="evidence" value="ECO:0007669"/>
    <property type="project" value="TreeGrafter"/>
</dbReference>
<dbReference type="OrthoDB" id="200349at2759"/>
<evidence type="ECO:0000259" key="9">
    <source>
        <dbReference type="Pfam" id="PF03632"/>
    </source>
</evidence>
<dbReference type="Pfam" id="PF03632">
    <property type="entry name" value="Glyco_hydro_65m"/>
    <property type="match status" value="1"/>
</dbReference>
<dbReference type="InterPro" id="IPR005195">
    <property type="entry name" value="Glyco_hydro_65_M"/>
</dbReference>
<dbReference type="Gene3D" id="1.50.10.10">
    <property type="match status" value="1"/>
</dbReference>
<dbReference type="InterPro" id="IPR012341">
    <property type="entry name" value="6hp_glycosidase-like_sf"/>
</dbReference>
<evidence type="ECO:0000256" key="6">
    <source>
        <dbReference type="ARBA" id="ARBA00066430"/>
    </source>
</evidence>
<dbReference type="GO" id="GO:0005975">
    <property type="term" value="P:carbohydrate metabolic process"/>
    <property type="evidence" value="ECO:0007669"/>
    <property type="project" value="InterPro"/>
</dbReference>
<dbReference type="PANTHER" id="PTHR11051">
    <property type="entry name" value="GLYCOSYL HYDROLASE-RELATED"/>
    <property type="match status" value="1"/>
</dbReference>
<evidence type="ECO:0000256" key="3">
    <source>
        <dbReference type="ARBA" id="ARBA00023295"/>
    </source>
</evidence>
<dbReference type="FunFam" id="1.50.10.10:FF:000023">
    <property type="entry name" value="Protein-glucosylgalactosylhydroxylysine glucosidase"/>
    <property type="match status" value="1"/>
</dbReference>
<organism evidence="10 11">
    <name type="scientific">Naja naja</name>
    <name type="common">Indian cobra</name>
    <dbReference type="NCBI Taxonomy" id="35670"/>
    <lineage>
        <taxon>Eukaryota</taxon>
        <taxon>Metazoa</taxon>
        <taxon>Chordata</taxon>
        <taxon>Craniata</taxon>
        <taxon>Vertebrata</taxon>
        <taxon>Euteleostomi</taxon>
        <taxon>Lepidosauria</taxon>
        <taxon>Squamata</taxon>
        <taxon>Bifurcata</taxon>
        <taxon>Unidentata</taxon>
        <taxon>Episquamata</taxon>
        <taxon>Toxicofera</taxon>
        <taxon>Serpentes</taxon>
        <taxon>Colubroidea</taxon>
        <taxon>Elapidae</taxon>
        <taxon>Elapinae</taxon>
        <taxon>Naja</taxon>
    </lineage>
</organism>
<feature type="domain" description="Glycoside hydrolase family 65 central catalytic" evidence="9">
    <location>
        <begin position="106"/>
        <end position="311"/>
    </location>
</feature>
<dbReference type="Proteomes" id="UP000694559">
    <property type="component" value="Unplaced"/>
</dbReference>
<dbReference type="GeneTree" id="ENSGT00390000006297"/>
<dbReference type="SUPFAM" id="SSF48208">
    <property type="entry name" value="Six-hairpin glycosidases"/>
    <property type="match status" value="1"/>
</dbReference>
<evidence type="ECO:0000313" key="10">
    <source>
        <dbReference type="Ensembl" id="ENSNNAP00000003262.1"/>
    </source>
</evidence>
<evidence type="ECO:0000256" key="5">
    <source>
        <dbReference type="ARBA" id="ARBA00053339"/>
    </source>
</evidence>
<accession>A0A8C6X1S2</accession>
<evidence type="ECO:0000313" key="11">
    <source>
        <dbReference type="Proteomes" id="UP000694559"/>
    </source>
</evidence>
<comment type="catalytic activity">
    <reaction evidence="4">
        <text>(5R)-5-O-[alpha-D-glucosyl-(1-&gt;2)-beta-D-galactosyl]-5-hydroxy-L-lysyl-[collagen] + H2O = (5R)-5-O-(beta-D-galactosyl)-5-hydroxy-L-lysyl-[collagen] + D-glucose</text>
        <dbReference type="Rhea" id="RHEA:11068"/>
        <dbReference type="Rhea" id="RHEA-COMP:12753"/>
        <dbReference type="Rhea" id="RHEA-COMP:12754"/>
        <dbReference type="ChEBI" id="CHEBI:4167"/>
        <dbReference type="ChEBI" id="CHEBI:15377"/>
        <dbReference type="ChEBI" id="CHEBI:133443"/>
        <dbReference type="ChEBI" id="CHEBI:133452"/>
        <dbReference type="EC" id="3.2.1.107"/>
    </reaction>
</comment>
<proteinExistence type="inferred from homology"/>
<keyword evidence="11" id="KW-1185">Reference proteome</keyword>
<dbReference type="PANTHER" id="PTHR11051:SF8">
    <property type="entry name" value="PROTEIN-GLUCOSYLGALACTOSYLHYDROXYLYSINE GLUCOSIDASE"/>
    <property type="match status" value="1"/>
</dbReference>